<dbReference type="AlphaFoldDB" id="A0A5E5ZU27"/>
<accession>A0A6C2VR76</accession>
<dbReference type="InterPro" id="IPR015943">
    <property type="entry name" value="WD40/YVTN_repeat-like_dom_sf"/>
</dbReference>
<dbReference type="PANTHER" id="PTHR30344">
    <property type="entry name" value="6-PHOSPHOGLUCONOLACTONASE-RELATED"/>
    <property type="match status" value="1"/>
</dbReference>
<proteinExistence type="inferred from homology"/>
<evidence type="ECO:0000313" key="5">
    <source>
        <dbReference type="Proteomes" id="UP000257712"/>
    </source>
</evidence>
<dbReference type="GeneID" id="69753255"/>
<dbReference type="InterPro" id="IPR019405">
    <property type="entry name" value="Lactonase_7-beta_prop"/>
</dbReference>
<dbReference type="Proteomes" id="UP000257712">
    <property type="component" value="Unassembled WGS sequence"/>
</dbReference>
<dbReference type="RefSeq" id="WP_200548316.1">
    <property type="nucleotide sequence ID" value="NZ_CAAHGB010000003.1"/>
</dbReference>
<organism evidence="3 5">
    <name type="scientific">Klebsiella quasivariicola</name>
    <dbReference type="NCBI Taxonomy" id="2026240"/>
    <lineage>
        <taxon>Bacteria</taxon>
        <taxon>Pseudomonadati</taxon>
        <taxon>Pseudomonadota</taxon>
        <taxon>Gammaproteobacteria</taxon>
        <taxon>Enterobacterales</taxon>
        <taxon>Enterobacteriaceae</taxon>
        <taxon>Klebsiella/Raoultella group</taxon>
        <taxon>Klebsiella</taxon>
        <taxon>Klebsiella pneumoniae complex</taxon>
    </lineage>
</organism>
<keyword evidence="2" id="KW-0119">Carbohydrate metabolism</keyword>
<dbReference type="Pfam" id="PF10282">
    <property type="entry name" value="Lactonase"/>
    <property type="match status" value="1"/>
</dbReference>
<keyword evidence="3" id="KW-0378">Hydrolase</keyword>
<reference evidence="3 5" key="1">
    <citation type="submission" date="2018-08" db="EMBL/GenBank/DDBJ databases">
        <authorList>
            <consortium name="Pathogen Informatics"/>
        </authorList>
    </citation>
    <scope>NUCLEOTIDE SEQUENCE [LARGE SCALE GENOMIC DNA]</scope>
    <source>
        <strain evidence="4 6">EuSCAPE_IL010</strain>
        <strain evidence="3 5">EuSCAPE_IT371</strain>
    </source>
</reference>
<comment type="similarity">
    <text evidence="1">Belongs to the cycloisomerase 2 family.</text>
</comment>
<dbReference type="PANTHER" id="PTHR30344:SF1">
    <property type="entry name" value="6-PHOSPHOGLUCONOLACTONASE"/>
    <property type="match status" value="1"/>
</dbReference>
<dbReference type="EMBL" id="UJYZ02000041">
    <property type="protein sequence ID" value="VVK30299.1"/>
    <property type="molecule type" value="Genomic_DNA"/>
</dbReference>
<keyword evidence="2" id="KW-0313">Glucose metabolism</keyword>
<evidence type="ECO:0000256" key="2">
    <source>
        <dbReference type="ARBA" id="ARBA00022526"/>
    </source>
</evidence>
<evidence type="ECO:0000313" key="4">
    <source>
        <dbReference type="EMBL" id="VVK30299.1"/>
    </source>
</evidence>
<name>A0A5E5ZU27_9ENTR</name>
<protein>
    <submittedName>
        <fullName evidence="3">6-phosphogluconolactonase</fullName>
        <ecNumber evidence="3">3.1.1.31</ecNumber>
    </submittedName>
</protein>
<dbReference type="EMBL" id="UJZG01000030">
    <property type="protein sequence ID" value="SXE02636.1"/>
    <property type="molecule type" value="Genomic_DNA"/>
</dbReference>
<gene>
    <name evidence="3" type="primary">pgl</name>
    <name evidence="4" type="synonym">pgl_2</name>
    <name evidence="4" type="ORF">SAMEA3538468_05113</name>
    <name evidence="3" type="ORF">SAMEA3538780_05169</name>
</gene>
<dbReference type="GO" id="GO:0017057">
    <property type="term" value="F:6-phosphogluconolactonase activity"/>
    <property type="evidence" value="ECO:0007669"/>
    <property type="project" value="UniProtKB-EC"/>
</dbReference>
<dbReference type="GO" id="GO:0006006">
    <property type="term" value="P:glucose metabolic process"/>
    <property type="evidence" value="ECO:0007669"/>
    <property type="project" value="UniProtKB-KW"/>
</dbReference>
<dbReference type="InterPro" id="IPR050282">
    <property type="entry name" value="Cycloisomerase_2"/>
</dbReference>
<evidence type="ECO:0000313" key="6">
    <source>
        <dbReference type="Proteomes" id="UP000259400"/>
    </source>
</evidence>
<dbReference type="Proteomes" id="UP000259400">
    <property type="component" value="Unassembled WGS sequence"/>
</dbReference>
<sequence length="349" mass="38717">MMNGLLFVGCRTTKERGARGKGIKAFETNTTTPGVLKHLTSGLVNPSWLCLDEKKEFLYTIHGDMSDVSAFSINKINGGLTRINTVSTAGENPVHISIDKTNRWVFVANLQTGTISVIPRNSDGSLGNLHKLYTIPGLTDGAISHPHQVFQDISRNYLVVPCQGRKYGFGQIVVFRINSVDGTLEETCTVRSRELAEPRHCVFHASNRYCYCVNEKDFTITAYSFDETQGVLSPFQVIPTLPDTCTDDGWASGIIMDQTSRFVIVSNRKQNSISSLLVDPNTGRLTLIDTMGSFGEQPRFIYLLPNGLLLVANELTDSLEFFNLDDNGKFHHLNMQIKTESPVSAVSWQ</sequence>
<keyword evidence="6" id="KW-1185">Reference proteome</keyword>
<accession>A0A5E5ZU27</accession>
<comment type="caution">
    <text evidence="3">The sequence shown here is derived from an EMBL/GenBank/DDBJ whole genome shotgun (WGS) entry which is preliminary data.</text>
</comment>
<dbReference type="EC" id="3.1.1.31" evidence="3"/>
<evidence type="ECO:0000256" key="1">
    <source>
        <dbReference type="ARBA" id="ARBA00005564"/>
    </source>
</evidence>
<dbReference type="Gene3D" id="2.130.10.10">
    <property type="entry name" value="YVTN repeat-like/Quinoprotein amine dehydrogenase"/>
    <property type="match status" value="1"/>
</dbReference>
<evidence type="ECO:0000313" key="3">
    <source>
        <dbReference type="EMBL" id="SXE02636.1"/>
    </source>
</evidence>
<dbReference type="SUPFAM" id="SSF51004">
    <property type="entry name" value="C-terminal (heme d1) domain of cytochrome cd1-nitrite reductase"/>
    <property type="match status" value="1"/>
</dbReference>
<dbReference type="InterPro" id="IPR011048">
    <property type="entry name" value="Haem_d1_sf"/>
</dbReference>